<dbReference type="Proteomes" id="UP000070433">
    <property type="component" value="Chromosome"/>
</dbReference>
<dbReference type="AlphaFoldDB" id="A0A127JZ94"/>
<keyword evidence="2" id="KW-0472">Membrane</keyword>
<dbReference type="InterPro" id="IPR051407">
    <property type="entry name" value="Bact_OM_lipoprot/Surf_antigen"/>
</dbReference>
<evidence type="ECO:0000256" key="3">
    <source>
        <dbReference type="SAM" id="SignalP"/>
    </source>
</evidence>
<dbReference type="PROSITE" id="PS51257">
    <property type="entry name" value="PROKAR_LIPOPROTEIN"/>
    <property type="match status" value="1"/>
</dbReference>
<keyword evidence="3" id="KW-0732">Signal</keyword>
<name>A0A127JZ94_9BURK</name>
<dbReference type="PANTHER" id="PTHR35603:SF2">
    <property type="entry name" value="OUTER MEMBRANE LIPOPROTEIN"/>
    <property type="match status" value="1"/>
</dbReference>
<dbReference type="InterPro" id="IPR008816">
    <property type="entry name" value="Gly_zipper_2TM_dom"/>
</dbReference>
<sequence>MPRACAAALAASLAACAVPPDPYGPNNYPASPLSTTNPYGTNPPAGAYGTAPAPTATVVEFGRITNVAMVSNGQPVVTGNDPVGTIIGGIVGGVLGNQIGSGGGKGAATVLGAIGGAAVGSHMAGGNRVYNTGGPVYRIWVQTDSGAMRTFDVSATGNLRAGDRVRIENGLIYLAG</sequence>
<proteinExistence type="predicted"/>
<reference evidence="5 6" key="1">
    <citation type="journal article" date="2014" name="Int. J. Syst. Evol. Microbiol.">
        <title>Ramlibacter solisilvae sp. nov., isolated from forest soil, and emended description of the genus Ramlibacter.</title>
        <authorList>
            <person name="Lee H.J."/>
            <person name="Lee S.H."/>
            <person name="Lee S.S."/>
            <person name="Lee J.S."/>
            <person name="Kim Y."/>
            <person name="Kim S.C."/>
            <person name="Jeon C.O."/>
        </authorList>
    </citation>
    <scope>NUCLEOTIDE SEQUENCE [LARGE SCALE GENOMIC DNA]</scope>
    <source>
        <strain evidence="5 6">5-10</strain>
    </source>
</reference>
<gene>
    <name evidence="5" type="ORF">UC35_02205</name>
</gene>
<dbReference type="GO" id="GO:0019867">
    <property type="term" value="C:outer membrane"/>
    <property type="evidence" value="ECO:0007669"/>
    <property type="project" value="InterPro"/>
</dbReference>
<accession>A0A127JZ94</accession>
<keyword evidence="6" id="KW-1185">Reference proteome</keyword>
<evidence type="ECO:0000256" key="1">
    <source>
        <dbReference type="ARBA" id="ARBA00004370"/>
    </source>
</evidence>
<feature type="chain" id="PRO_5007449943" description="Glycine zipper 2TM domain-containing protein" evidence="3">
    <location>
        <begin position="18"/>
        <end position="176"/>
    </location>
</feature>
<feature type="domain" description="Glycine zipper 2TM" evidence="4">
    <location>
        <begin position="83"/>
        <end position="123"/>
    </location>
</feature>
<protein>
    <recommendedName>
        <fullName evidence="4">Glycine zipper 2TM domain-containing protein</fullName>
    </recommendedName>
</protein>
<organism evidence="5 6">
    <name type="scientific">Ramlibacter tataouinensis</name>
    <dbReference type="NCBI Taxonomy" id="94132"/>
    <lineage>
        <taxon>Bacteria</taxon>
        <taxon>Pseudomonadati</taxon>
        <taxon>Pseudomonadota</taxon>
        <taxon>Betaproteobacteria</taxon>
        <taxon>Burkholderiales</taxon>
        <taxon>Comamonadaceae</taxon>
        <taxon>Ramlibacter</taxon>
    </lineage>
</organism>
<dbReference type="Pfam" id="PF05433">
    <property type="entry name" value="Rick_17kDa_Anti"/>
    <property type="match status" value="1"/>
</dbReference>
<evidence type="ECO:0000313" key="5">
    <source>
        <dbReference type="EMBL" id="AMO25205.1"/>
    </source>
</evidence>
<evidence type="ECO:0000313" key="6">
    <source>
        <dbReference type="Proteomes" id="UP000070433"/>
    </source>
</evidence>
<dbReference type="EMBL" id="CP010951">
    <property type="protein sequence ID" value="AMO25205.1"/>
    <property type="molecule type" value="Genomic_DNA"/>
</dbReference>
<evidence type="ECO:0000256" key="2">
    <source>
        <dbReference type="ARBA" id="ARBA00023136"/>
    </source>
</evidence>
<dbReference type="PANTHER" id="PTHR35603">
    <property type="match status" value="1"/>
</dbReference>
<comment type="subcellular location">
    <subcellularLocation>
        <location evidence="1">Membrane</location>
    </subcellularLocation>
</comment>
<evidence type="ECO:0000259" key="4">
    <source>
        <dbReference type="Pfam" id="PF05433"/>
    </source>
</evidence>
<feature type="signal peptide" evidence="3">
    <location>
        <begin position="1"/>
        <end position="17"/>
    </location>
</feature>